<gene>
    <name evidence="2" type="ORF">Aspvir_003345</name>
</gene>
<dbReference type="GeneID" id="66931327"/>
<dbReference type="RefSeq" id="XP_043130865.1">
    <property type="nucleotide sequence ID" value="XM_043274930.1"/>
</dbReference>
<accession>A0A9P3F760</accession>
<evidence type="ECO:0000313" key="2">
    <source>
        <dbReference type="EMBL" id="GIK07679.1"/>
    </source>
</evidence>
<feature type="compositionally biased region" description="Polar residues" evidence="1">
    <location>
        <begin position="205"/>
        <end position="216"/>
    </location>
</feature>
<dbReference type="EMBL" id="BOPL01000014">
    <property type="protein sequence ID" value="GIK07679.1"/>
    <property type="molecule type" value="Genomic_DNA"/>
</dbReference>
<dbReference type="AlphaFoldDB" id="A0A9P3F760"/>
<dbReference type="Proteomes" id="UP000710440">
    <property type="component" value="Unassembled WGS sequence"/>
</dbReference>
<keyword evidence="3" id="KW-1185">Reference proteome</keyword>
<organism evidence="2 3">
    <name type="scientific">Aspergillus viridinutans</name>
    <dbReference type="NCBI Taxonomy" id="75553"/>
    <lineage>
        <taxon>Eukaryota</taxon>
        <taxon>Fungi</taxon>
        <taxon>Dikarya</taxon>
        <taxon>Ascomycota</taxon>
        <taxon>Pezizomycotina</taxon>
        <taxon>Eurotiomycetes</taxon>
        <taxon>Eurotiomycetidae</taxon>
        <taxon>Eurotiales</taxon>
        <taxon>Aspergillaceae</taxon>
        <taxon>Aspergillus</taxon>
        <taxon>Aspergillus subgen. Fumigati</taxon>
    </lineage>
</organism>
<feature type="region of interest" description="Disordered" evidence="1">
    <location>
        <begin position="182"/>
        <end position="220"/>
    </location>
</feature>
<reference evidence="2 3" key="1">
    <citation type="submission" date="2021-02" db="EMBL/GenBank/DDBJ databases">
        <title>Pan-genome distribution and transcriptional activeness of fungal secondary metabolism genes in Aspergillus section Fumigati.</title>
        <authorList>
            <person name="Takahashi H."/>
            <person name="Umemura M."/>
            <person name="Ninomiya A."/>
            <person name="Kusuya Y."/>
            <person name="Urayama S."/>
            <person name="Shimizu M."/>
            <person name="Watanabe A."/>
            <person name="Kamei K."/>
            <person name="Yaguchi T."/>
            <person name="Hagiwara D."/>
        </authorList>
    </citation>
    <scope>NUCLEOTIDE SEQUENCE [LARGE SCALE GENOMIC DNA]</scope>
    <source>
        <strain evidence="2 3">IFM 47045</strain>
    </source>
</reference>
<name>A0A9P3F760_ASPVI</name>
<evidence type="ECO:0000256" key="1">
    <source>
        <dbReference type="SAM" id="MobiDB-lite"/>
    </source>
</evidence>
<evidence type="ECO:0000313" key="3">
    <source>
        <dbReference type="Proteomes" id="UP000710440"/>
    </source>
</evidence>
<comment type="caution">
    <text evidence="2">The sequence shown here is derived from an EMBL/GenBank/DDBJ whole genome shotgun (WGS) entry which is preliminary data.</text>
</comment>
<feature type="region of interest" description="Disordered" evidence="1">
    <location>
        <begin position="33"/>
        <end position="118"/>
    </location>
</feature>
<feature type="compositionally biased region" description="Basic residues" evidence="1">
    <location>
        <begin position="39"/>
        <end position="48"/>
    </location>
</feature>
<sequence length="237" mass="26417">MDSIKVPEIAVEYDLHGVGRKIISEITSRVETCLPSNQPRKRHRRPKNKPPSTSNSRITRTGGGALLQPNDALTSRRGHAEDLQTESQHGHTRASGTEQSSQDHGRFHPIPGIISDKPHIHHSVETGFSQQHPRTTEVEREGLIREPTTIERPFLSEAVPTRITAILNNDPNPGIRAPPAFFGPAEIWDSPGTSERPTKRRRTMPNYSTHHGTSGSAHIRGQLNGKKINEIFYLGWL</sequence>
<proteinExistence type="predicted"/>
<protein>
    <submittedName>
        <fullName evidence="2">Uncharacterized protein</fullName>
    </submittedName>
</protein>